<accession>A0A371FMA6</accession>
<evidence type="ECO:0000313" key="1">
    <source>
        <dbReference type="EMBL" id="RDX79449.1"/>
    </source>
</evidence>
<comment type="caution">
    <text evidence="1">The sequence shown here is derived from an EMBL/GenBank/DDBJ whole genome shotgun (WGS) entry which is preliminary data.</text>
</comment>
<dbReference type="Proteomes" id="UP000257109">
    <property type="component" value="Unassembled WGS sequence"/>
</dbReference>
<sequence length="94" mass="10530">ESDFLSEELVKEVRFEQSFKGVDVGVTRVFSIYTQPDSLVGVSMSTKQAICEGPAEDDGPFFYLYDTLSLKLGIWLPFMQFEQAALRALNIAPT</sequence>
<dbReference type="EMBL" id="QJKJ01008536">
    <property type="protein sequence ID" value="RDX79449.1"/>
    <property type="molecule type" value="Genomic_DNA"/>
</dbReference>
<name>A0A371FMA6_MUCPR</name>
<organism evidence="1 2">
    <name type="scientific">Mucuna pruriens</name>
    <name type="common">Velvet bean</name>
    <name type="synonym">Dolichos pruriens</name>
    <dbReference type="NCBI Taxonomy" id="157652"/>
    <lineage>
        <taxon>Eukaryota</taxon>
        <taxon>Viridiplantae</taxon>
        <taxon>Streptophyta</taxon>
        <taxon>Embryophyta</taxon>
        <taxon>Tracheophyta</taxon>
        <taxon>Spermatophyta</taxon>
        <taxon>Magnoliopsida</taxon>
        <taxon>eudicotyledons</taxon>
        <taxon>Gunneridae</taxon>
        <taxon>Pentapetalae</taxon>
        <taxon>rosids</taxon>
        <taxon>fabids</taxon>
        <taxon>Fabales</taxon>
        <taxon>Fabaceae</taxon>
        <taxon>Papilionoideae</taxon>
        <taxon>50 kb inversion clade</taxon>
        <taxon>NPAAA clade</taxon>
        <taxon>indigoferoid/millettioid clade</taxon>
        <taxon>Phaseoleae</taxon>
        <taxon>Mucuna</taxon>
    </lineage>
</organism>
<evidence type="ECO:0000313" key="2">
    <source>
        <dbReference type="Proteomes" id="UP000257109"/>
    </source>
</evidence>
<keyword evidence="2" id="KW-1185">Reference proteome</keyword>
<proteinExistence type="predicted"/>
<gene>
    <name evidence="1" type="ORF">CR513_40132</name>
</gene>
<feature type="non-terminal residue" evidence="1">
    <location>
        <position position="1"/>
    </location>
</feature>
<protein>
    <submittedName>
        <fullName evidence="1">Uncharacterized protein</fullName>
    </submittedName>
</protein>
<dbReference type="AlphaFoldDB" id="A0A371FMA6"/>
<reference evidence="1" key="1">
    <citation type="submission" date="2018-05" db="EMBL/GenBank/DDBJ databases">
        <title>Draft genome of Mucuna pruriens seed.</title>
        <authorList>
            <person name="Nnadi N.E."/>
            <person name="Vos R."/>
            <person name="Hasami M.H."/>
            <person name="Devisetty U.K."/>
            <person name="Aguiy J.C."/>
        </authorList>
    </citation>
    <scope>NUCLEOTIDE SEQUENCE [LARGE SCALE GENOMIC DNA]</scope>
    <source>
        <strain evidence="1">JCA_2017</strain>
    </source>
</reference>